<reference evidence="1" key="2">
    <citation type="journal article" date="2024" name="Plant">
        <title>Genomic evolution and insights into agronomic trait innovations of Sesamum species.</title>
        <authorList>
            <person name="Miao H."/>
            <person name="Wang L."/>
            <person name="Qu L."/>
            <person name="Liu H."/>
            <person name="Sun Y."/>
            <person name="Le M."/>
            <person name="Wang Q."/>
            <person name="Wei S."/>
            <person name="Zheng Y."/>
            <person name="Lin W."/>
            <person name="Duan Y."/>
            <person name="Cao H."/>
            <person name="Xiong S."/>
            <person name="Wang X."/>
            <person name="Wei L."/>
            <person name="Li C."/>
            <person name="Ma Q."/>
            <person name="Ju M."/>
            <person name="Zhao R."/>
            <person name="Li G."/>
            <person name="Mu C."/>
            <person name="Tian Q."/>
            <person name="Mei H."/>
            <person name="Zhang T."/>
            <person name="Gao T."/>
            <person name="Zhang H."/>
        </authorList>
    </citation>
    <scope>NUCLEOTIDE SEQUENCE</scope>
    <source>
        <strain evidence="1">G01</strain>
    </source>
</reference>
<evidence type="ECO:0000313" key="1">
    <source>
        <dbReference type="EMBL" id="KAL0288485.1"/>
    </source>
</evidence>
<comment type="caution">
    <text evidence="1">The sequence shown here is derived from an EMBL/GenBank/DDBJ whole genome shotgun (WGS) entry which is preliminary data.</text>
</comment>
<dbReference type="AlphaFoldDB" id="A0AAW2J1U7"/>
<protein>
    <submittedName>
        <fullName evidence="1">Uncharacterized protein</fullName>
    </submittedName>
</protein>
<gene>
    <name evidence="1" type="ORF">Sangu_2655800</name>
</gene>
<sequence length="53" mass="5900">MALVTNTMSISQGRIDMPDAAMPRKIADRFRYVLVIQRACGFTHSTKIELMGG</sequence>
<name>A0AAW2J1U7_9LAMI</name>
<organism evidence="1">
    <name type="scientific">Sesamum angustifolium</name>
    <dbReference type="NCBI Taxonomy" id="2727405"/>
    <lineage>
        <taxon>Eukaryota</taxon>
        <taxon>Viridiplantae</taxon>
        <taxon>Streptophyta</taxon>
        <taxon>Embryophyta</taxon>
        <taxon>Tracheophyta</taxon>
        <taxon>Spermatophyta</taxon>
        <taxon>Magnoliopsida</taxon>
        <taxon>eudicotyledons</taxon>
        <taxon>Gunneridae</taxon>
        <taxon>Pentapetalae</taxon>
        <taxon>asterids</taxon>
        <taxon>lamiids</taxon>
        <taxon>Lamiales</taxon>
        <taxon>Pedaliaceae</taxon>
        <taxon>Sesamum</taxon>
    </lineage>
</organism>
<dbReference type="EMBL" id="JACGWK010001444">
    <property type="protein sequence ID" value="KAL0288485.1"/>
    <property type="molecule type" value="Genomic_DNA"/>
</dbReference>
<reference evidence="1" key="1">
    <citation type="submission" date="2020-06" db="EMBL/GenBank/DDBJ databases">
        <authorList>
            <person name="Li T."/>
            <person name="Hu X."/>
            <person name="Zhang T."/>
            <person name="Song X."/>
            <person name="Zhang H."/>
            <person name="Dai N."/>
            <person name="Sheng W."/>
            <person name="Hou X."/>
            <person name="Wei L."/>
        </authorList>
    </citation>
    <scope>NUCLEOTIDE SEQUENCE</scope>
    <source>
        <strain evidence="1">G01</strain>
        <tissue evidence="1">Leaf</tissue>
    </source>
</reference>
<proteinExistence type="predicted"/>
<accession>A0AAW2J1U7</accession>